<keyword evidence="1" id="KW-1133">Transmembrane helix</keyword>
<dbReference type="Proteomes" id="UP001168883">
    <property type="component" value="Unassembled WGS sequence"/>
</dbReference>
<comment type="caution">
    <text evidence="2">The sequence shown here is derived from an EMBL/GenBank/DDBJ whole genome shotgun (WGS) entry which is preliminary data.</text>
</comment>
<dbReference type="EMBL" id="JAUMKJ010000032">
    <property type="protein sequence ID" value="MDO3679883.1"/>
    <property type="molecule type" value="Genomic_DNA"/>
</dbReference>
<proteinExistence type="predicted"/>
<evidence type="ECO:0000313" key="2">
    <source>
        <dbReference type="EMBL" id="MDO3679883.1"/>
    </source>
</evidence>
<keyword evidence="3" id="KW-1185">Reference proteome</keyword>
<feature type="transmembrane region" description="Helical" evidence="1">
    <location>
        <begin position="545"/>
        <end position="565"/>
    </location>
</feature>
<gene>
    <name evidence="2" type="ORF">Q3C12_23000</name>
</gene>
<keyword evidence="1" id="KW-0472">Membrane</keyword>
<name>A0ABT8VFZ0_9BACL</name>
<sequence length="583" mass="65966">MRAMSLSNTFHRTFRAVVWLGALLLLIGNSHGAWGSAMKEADDARKILVVYTTEDGTISEPVRILDLLLGHFTRNVVFKSDEAVESEDLRDISHLVYYGAVPRALPQRAAQLMAAYRGPFLAVGDNVGQLGERFSYISVEQKVAIHKVTKRDDSSYDLLDQTYPIAQITLRQGEAMLQGWKGDQAYPLLAVDRDSFYFSSVNLDAPFLYYLGEGLYSFFRELPAAGHPAYIRLEDIHPQSDPVLLKAAGDVLEEKGIPYMIALIPVYTNPVTHEQLRLKDTPKLVEVLKELQKRGASIVLHGYTHQYRHSETGEGFEFWDVENNAPIMDEPDREITVLHRHDFPSKEAYESYVEKNRQFNESYTRHRLESGIKELTELGLYPLGFEAPHYTMSQEGYRVAAEYFQYVLGQVQLGDRDWQRMSTAPYITAPAFLHGMTLLPETIGYYDAVSPSAVAETARKVRQMQFVSGGVIGMFYHPYLGADRLKAFLAAVETVPGLEWIDLKRLEHKPPERFQAVDRTNTPLVTTGLSRPLPELGEMGVSQKILWGIAAVVALAVIAFLIYTLRIRMSLRKQLFEERSIHG</sequence>
<accession>A0ABT8VFZ0</accession>
<dbReference type="Pfam" id="PF10096">
    <property type="entry name" value="DUF2334"/>
    <property type="match status" value="1"/>
</dbReference>
<dbReference type="CDD" id="cd10923">
    <property type="entry name" value="CE4_COG5298"/>
    <property type="match status" value="1"/>
</dbReference>
<organism evidence="2 3">
    <name type="scientific">Paenibacillus ehimensis</name>
    <dbReference type="NCBI Taxonomy" id="79264"/>
    <lineage>
        <taxon>Bacteria</taxon>
        <taxon>Bacillati</taxon>
        <taxon>Bacillota</taxon>
        <taxon>Bacilli</taxon>
        <taxon>Bacillales</taxon>
        <taxon>Paenibacillaceae</taxon>
        <taxon>Paenibacillus</taxon>
    </lineage>
</organism>
<evidence type="ECO:0000256" key="1">
    <source>
        <dbReference type="SAM" id="Phobius"/>
    </source>
</evidence>
<dbReference type="SUPFAM" id="SSF88713">
    <property type="entry name" value="Glycoside hydrolase/deacetylase"/>
    <property type="match status" value="1"/>
</dbReference>
<reference evidence="2" key="1">
    <citation type="submission" date="2023-07" db="EMBL/GenBank/DDBJ databases">
        <authorList>
            <person name="Aktuganov G."/>
            <person name="Boyko T."/>
            <person name="Delegan Y."/>
            <person name="Galimzianova N."/>
            <person name="Gilvanova E."/>
            <person name="Korobov V."/>
            <person name="Kuzmina L."/>
            <person name="Melentiev A."/>
            <person name="Milman P."/>
            <person name="Ryabova A."/>
            <person name="Stupak E."/>
            <person name="Yasakov T."/>
            <person name="Zharikova N."/>
            <person name="Zhurenko E."/>
        </authorList>
    </citation>
    <scope>NUCLEOTIDE SEQUENCE</scope>
    <source>
        <strain evidence="2">IB-739</strain>
    </source>
</reference>
<protein>
    <submittedName>
        <fullName evidence="2">DUF2334 domain-containing protein</fullName>
    </submittedName>
</protein>
<dbReference type="InterPro" id="IPR011330">
    <property type="entry name" value="Glyco_hydro/deAcase_b/a-brl"/>
</dbReference>
<dbReference type="InterPro" id="IPR018763">
    <property type="entry name" value="DUF2334"/>
</dbReference>
<dbReference type="Gene3D" id="3.20.20.370">
    <property type="entry name" value="Glycoside hydrolase/deacetylase"/>
    <property type="match status" value="1"/>
</dbReference>
<dbReference type="RefSeq" id="WP_302880132.1">
    <property type="nucleotide sequence ID" value="NZ_JAUMKJ010000032.1"/>
</dbReference>
<keyword evidence="1" id="KW-0812">Transmembrane</keyword>
<evidence type="ECO:0000313" key="3">
    <source>
        <dbReference type="Proteomes" id="UP001168883"/>
    </source>
</evidence>